<accession>A0A101M104</accession>
<organism evidence="1">
    <name type="scientific">Picea glauca</name>
    <name type="common">White spruce</name>
    <name type="synonym">Pinus glauca</name>
    <dbReference type="NCBI Taxonomy" id="3330"/>
    <lineage>
        <taxon>Eukaryota</taxon>
        <taxon>Viridiplantae</taxon>
        <taxon>Streptophyta</taxon>
        <taxon>Embryophyta</taxon>
        <taxon>Tracheophyta</taxon>
        <taxon>Spermatophyta</taxon>
        <taxon>Pinopsida</taxon>
        <taxon>Pinidae</taxon>
        <taxon>Conifers I</taxon>
        <taxon>Pinales</taxon>
        <taxon>Pinaceae</taxon>
        <taxon>Picea</taxon>
    </lineage>
</organism>
<sequence>MPEILPPPPFTLQFTILIGHPFTSEITNYSRRLAFPFSFDRLNCRMDSLVSCPENRGL</sequence>
<protein>
    <submittedName>
        <fullName evidence="1">Uncharacterized protein</fullName>
    </submittedName>
</protein>
<proteinExistence type="predicted"/>
<dbReference type="EMBL" id="LKAM01000004">
    <property type="protein sequence ID" value="KUM49036.1"/>
    <property type="molecule type" value="Genomic_DNA"/>
</dbReference>
<dbReference type="AlphaFoldDB" id="A0A101M104"/>
<gene>
    <name evidence="1" type="ORF">ABT39_MTgene4373</name>
</gene>
<geneLocation type="mitochondrion" evidence="1"/>
<evidence type="ECO:0000313" key="1">
    <source>
        <dbReference type="EMBL" id="KUM49036.1"/>
    </source>
</evidence>
<name>A0A101M104_PICGL</name>
<keyword evidence="1" id="KW-0496">Mitochondrion</keyword>
<reference evidence="1" key="1">
    <citation type="journal article" date="2015" name="Genome Biol. Evol.">
        <title>Organellar Genomes of White Spruce (Picea glauca): Assembly and Annotation.</title>
        <authorList>
            <person name="Jackman S.D."/>
            <person name="Warren R.L."/>
            <person name="Gibb E.A."/>
            <person name="Vandervalk B.P."/>
            <person name="Mohamadi H."/>
            <person name="Chu J."/>
            <person name="Raymond A."/>
            <person name="Pleasance S."/>
            <person name="Coope R."/>
            <person name="Wildung M.R."/>
            <person name="Ritland C.E."/>
            <person name="Bousquet J."/>
            <person name="Jones S.J."/>
            <person name="Bohlmann J."/>
            <person name="Birol I."/>
        </authorList>
    </citation>
    <scope>NUCLEOTIDE SEQUENCE [LARGE SCALE GENOMIC DNA]</scope>
    <source>
        <tissue evidence="1">Flushing bud</tissue>
    </source>
</reference>
<comment type="caution">
    <text evidence="1">The sequence shown here is derived from an EMBL/GenBank/DDBJ whole genome shotgun (WGS) entry which is preliminary data.</text>
</comment>